<keyword evidence="2" id="KW-1185">Reference proteome</keyword>
<gene>
    <name evidence="1" type="ORF">THAOC_13207</name>
</gene>
<dbReference type="EMBL" id="AGNL01015395">
    <property type="protein sequence ID" value="EJK65893.1"/>
    <property type="molecule type" value="Genomic_DNA"/>
</dbReference>
<name>K0SI62_THAOC</name>
<protein>
    <submittedName>
        <fullName evidence="1">Uncharacterized protein</fullName>
    </submittedName>
</protein>
<evidence type="ECO:0000313" key="1">
    <source>
        <dbReference type="EMBL" id="EJK65893.1"/>
    </source>
</evidence>
<feature type="non-terminal residue" evidence="1">
    <location>
        <position position="247"/>
    </location>
</feature>
<proteinExistence type="predicted"/>
<reference evidence="1 2" key="1">
    <citation type="journal article" date="2012" name="Genome Biol.">
        <title>Genome and low-iron response of an oceanic diatom adapted to chronic iron limitation.</title>
        <authorList>
            <person name="Lommer M."/>
            <person name="Specht M."/>
            <person name="Roy A.S."/>
            <person name="Kraemer L."/>
            <person name="Andreson R."/>
            <person name="Gutowska M.A."/>
            <person name="Wolf J."/>
            <person name="Bergner S.V."/>
            <person name="Schilhabel M.B."/>
            <person name="Klostermeier U.C."/>
            <person name="Beiko R.G."/>
            <person name="Rosenstiel P."/>
            <person name="Hippler M."/>
            <person name="Laroche J."/>
        </authorList>
    </citation>
    <scope>NUCLEOTIDE SEQUENCE [LARGE SCALE GENOMIC DNA]</scope>
    <source>
        <strain evidence="1 2">CCMP1005</strain>
    </source>
</reference>
<evidence type="ECO:0000313" key="2">
    <source>
        <dbReference type="Proteomes" id="UP000266841"/>
    </source>
</evidence>
<dbReference type="Proteomes" id="UP000266841">
    <property type="component" value="Unassembled WGS sequence"/>
</dbReference>
<dbReference type="AlphaFoldDB" id="K0SI62"/>
<sequence>MHYQRPLLLCPAEAAALSLIQRRQWRRQTHIIRAKDSRYRSAVGGNSGHSGLLWGIEEHVKKIEAIHGNSGGVDADAVVHIFPGRSPTYSYATQLVRRGGTLTGKNYLVLELVSSARISVVKSNLCMKVSQRITRVTPTKKLWIVADQYPVWLVASVALRLPIERVQALEDSKQEFPEVSAVWHGLGGGLTASPSADTLVLGSGSQSFLQSVCAKLRHHKGGKILSLFSLTARDEIARSARPFAASS</sequence>
<comment type="caution">
    <text evidence="1">The sequence shown here is derived from an EMBL/GenBank/DDBJ whole genome shotgun (WGS) entry which is preliminary data.</text>
</comment>
<organism evidence="1 2">
    <name type="scientific">Thalassiosira oceanica</name>
    <name type="common">Marine diatom</name>
    <dbReference type="NCBI Taxonomy" id="159749"/>
    <lineage>
        <taxon>Eukaryota</taxon>
        <taxon>Sar</taxon>
        <taxon>Stramenopiles</taxon>
        <taxon>Ochrophyta</taxon>
        <taxon>Bacillariophyta</taxon>
        <taxon>Coscinodiscophyceae</taxon>
        <taxon>Thalassiosirophycidae</taxon>
        <taxon>Thalassiosirales</taxon>
        <taxon>Thalassiosiraceae</taxon>
        <taxon>Thalassiosira</taxon>
    </lineage>
</organism>
<accession>K0SI62</accession>